<dbReference type="AlphaFoldDB" id="A0A9L0REH2"/>
<reference evidence="1" key="3">
    <citation type="submission" date="2025-09" db="UniProtKB">
        <authorList>
            <consortium name="Ensembl"/>
        </authorList>
    </citation>
    <scope>IDENTIFICATION</scope>
    <source>
        <strain evidence="1">Thoroughbred</strain>
    </source>
</reference>
<name>A0A9L0REH2_HORSE</name>
<reference evidence="1" key="2">
    <citation type="submission" date="2025-08" db="UniProtKB">
        <authorList>
            <consortium name="Ensembl"/>
        </authorList>
    </citation>
    <scope>IDENTIFICATION</scope>
    <source>
        <strain evidence="1">Thoroughbred</strain>
    </source>
</reference>
<sequence>MVVTGVQVDTTSPGQMHLCKAPPDMRGAYSRMLQDGKKFDSSQDGNKTIKFMVGKGLLPPEGHPRITMKLFLMVHCSLCINISPTGCALSSGLVLPFSPPMCVDLNHVLGTSSYSFSFVFILG</sequence>
<protein>
    <submittedName>
        <fullName evidence="1">Uncharacterized protein</fullName>
    </submittedName>
</protein>
<evidence type="ECO:0000313" key="1">
    <source>
        <dbReference type="Ensembl" id="ENSECAP00000060194.1"/>
    </source>
</evidence>
<dbReference type="Ensembl" id="ENSECAT00000105844.1">
    <property type="protein sequence ID" value="ENSECAP00000060194.1"/>
    <property type="gene ID" value="ENSECAG00000045388.1"/>
</dbReference>
<accession>A0A9L0REH2</accession>
<evidence type="ECO:0000313" key="2">
    <source>
        <dbReference type="Proteomes" id="UP000002281"/>
    </source>
</evidence>
<organism evidence="1 2">
    <name type="scientific">Equus caballus</name>
    <name type="common">Horse</name>
    <dbReference type="NCBI Taxonomy" id="9796"/>
    <lineage>
        <taxon>Eukaryota</taxon>
        <taxon>Metazoa</taxon>
        <taxon>Chordata</taxon>
        <taxon>Craniata</taxon>
        <taxon>Vertebrata</taxon>
        <taxon>Euteleostomi</taxon>
        <taxon>Mammalia</taxon>
        <taxon>Eutheria</taxon>
        <taxon>Laurasiatheria</taxon>
        <taxon>Perissodactyla</taxon>
        <taxon>Equidae</taxon>
        <taxon>Equus</taxon>
    </lineage>
</organism>
<keyword evidence="2" id="KW-1185">Reference proteome</keyword>
<dbReference type="Proteomes" id="UP000002281">
    <property type="component" value="Chromosome 30"/>
</dbReference>
<reference evidence="1 2" key="1">
    <citation type="journal article" date="2009" name="Science">
        <title>Genome sequence, comparative analysis, and population genetics of the domestic horse.</title>
        <authorList>
            <consortium name="Broad Institute Genome Sequencing Platform"/>
            <consortium name="Broad Institute Whole Genome Assembly Team"/>
            <person name="Wade C.M."/>
            <person name="Giulotto E."/>
            <person name="Sigurdsson S."/>
            <person name="Zoli M."/>
            <person name="Gnerre S."/>
            <person name="Imsland F."/>
            <person name="Lear T.L."/>
            <person name="Adelson D.L."/>
            <person name="Bailey E."/>
            <person name="Bellone R.R."/>
            <person name="Bloecker H."/>
            <person name="Distl O."/>
            <person name="Edgar R.C."/>
            <person name="Garber M."/>
            <person name="Leeb T."/>
            <person name="Mauceli E."/>
            <person name="MacLeod J.N."/>
            <person name="Penedo M.C.T."/>
            <person name="Raison J.M."/>
            <person name="Sharpe T."/>
            <person name="Vogel J."/>
            <person name="Andersson L."/>
            <person name="Antczak D.F."/>
            <person name="Biagi T."/>
            <person name="Binns M.M."/>
            <person name="Chowdhary B.P."/>
            <person name="Coleman S.J."/>
            <person name="Della Valle G."/>
            <person name="Fryc S."/>
            <person name="Guerin G."/>
            <person name="Hasegawa T."/>
            <person name="Hill E.W."/>
            <person name="Jurka J."/>
            <person name="Kiialainen A."/>
            <person name="Lindgren G."/>
            <person name="Liu J."/>
            <person name="Magnani E."/>
            <person name="Mickelson J.R."/>
            <person name="Murray J."/>
            <person name="Nergadze S.G."/>
            <person name="Onofrio R."/>
            <person name="Pedroni S."/>
            <person name="Piras M.F."/>
            <person name="Raudsepp T."/>
            <person name="Rocchi M."/>
            <person name="Roeed K.H."/>
            <person name="Ryder O.A."/>
            <person name="Searle S."/>
            <person name="Skow L."/>
            <person name="Swinburne J.E."/>
            <person name="Syvaenen A.C."/>
            <person name="Tozaki T."/>
            <person name="Valberg S.J."/>
            <person name="Vaudin M."/>
            <person name="White J.R."/>
            <person name="Zody M.C."/>
            <person name="Lander E.S."/>
            <person name="Lindblad-Toh K."/>
        </authorList>
    </citation>
    <scope>NUCLEOTIDE SEQUENCE [LARGE SCALE GENOMIC DNA]</scope>
    <source>
        <strain evidence="1 2">Thoroughbred</strain>
    </source>
</reference>
<proteinExistence type="predicted"/>